<comment type="cofactor">
    <cofactor evidence="1">
        <name>L-ascorbate</name>
        <dbReference type="ChEBI" id="CHEBI:38290"/>
    </cofactor>
</comment>
<keyword evidence="6" id="KW-0408">Iron</keyword>
<name>A0ABQ3H449_9NEIS</name>
<gene>
    <name evidence="8" type="ORF">GCM10007350_36250</name>
</gene>
<dbReference type="InterPro" id="IPR044862">
    <property type="entry name" value="Pro_4_hyd_alph_FE2OG_OXY"/>
</dbReference>
<reference evidence="9" key="1">
    <citation type="journal article" date="2019" name="Int. J. Syst. Evol. Microbiol.">
        <title>The Global Catalogue of Microorganisms (GCM) 10K type strain sequencing project: providing services to taxonomists for standard genome sequencing and annotation.</title>
        <authorList>
            <consortium name="The Broad Institute Genomics Platform"/>
            <consortium name="The Broad Institute Genome Sequencing Center for Infectious Disease"/>
            <person name="Wu L."/>
            <person name="Ma J."/>
        </authorList>
    </citation>
    <scope>NUCLEOTIDE SEQUENCE [LARGE SCALE GENOMIC DNA]</scope>
    <source>
        <strain evidence="9">KCTC 23701</strain>
    </source>
</reference>
<keyword evidence="4" id="KW-0223">Dioxygenase</keyword>
<dbReference type="Proteomes" id="UP000604737">
    <property type="component" value="Unassembled WGS sequence"/>
</dbReference>
<protein>
    <recommendedName>
        <fullName evidence="7">Fe2OG dioxygenase domain-containing protein</fullName>
    </recommendedName>
</protein>
<evidence type="ECO:0000256" key="1">
    <source>
        <dbReference type="ARBA" id="ARBA00001961"/>
    </source>
</evidence>
<dbReference type="RefSeq" id="WP_189462376.1">
    <property type="nucleotide sequence ID" value="NZ_BMYO01000012.1"/>
</dbReference>
<proteinExistence type="predicted"/>
<organism evidence="8 9">
    <name type="scientific">Jeongeupia chitinilytica</name>
    <dbReference type="NCBI Taxonomy" id="1041641"/>
    <lineage>
        <taxon>Bacteria</taxon>
        <taxon>Pseudomonadati</taxon>
        <taxon>Pseudomonadota</taxon>
        <taxon>Betaproteobacteria</taxon>
        <taxon>Neisseriales</taxon>
        <taxon>Chitinibacteraceae</taxon>
        <taxon>Jeongeupia</taxon>
    </lineage>
</organism>
<dbReference type="SMART" id="SM00702">
    <property type="entry name" value="P4Hc"/>
    <property type="match status" value="1"/>
</dbReference>
<evidence type="ECO:0000313" key="8">
    <source>
        <dbReference type="EMBL" id="GHD69516.1"/>
    </source>
</evidence>
<keyword evidence="2" id="KW-0479">Metal-binding</keyword>
<dbReference type="EMBL" id="BMYO01000012">
    <property type="protein sequence ID" value="GHD69516.1"/>
    <property type="molecule type" value="Genomic_DNA"/>
</dbReference>
<sequence length="284" mass="31592">MDRITHLSPDWQGWISDNLQRGCTPMSLVEVMVEKNFEPMFANAVVFQLSSNAAQPVPQGAGAAYRYEAPRFNHEGNVIRTADRDVRIVSRVGQPVIAVLDGLLSEEECDELIRQSERKLERSTIVDPQTGKHEVIADRTSFGTFFTLNENDFIAKLDARIAAVMNWPIENGEGIQILNYKTAGEYKPHYDYFPVADPGSQAHLANGGQRVSTMVMYLNDVDAGGETIFPELGLSVAPKKGSAVYFEYTNSHSEVDPLTLHGGAPVTAGEKWIATKWMRQRRFG</sequence>
<feature type="domain" description="Fe2OG dioxygenase" evidence="7">
    <location>
        <begin position="171"/>
        <end position="280"/>
    </location>
</feature>
<evidence type="ECO:0000256" key="6">
    <source>
        <dbReference type="ARBA" id="ARBA00023004"/>
    </source>
</evidence>
<dbReference type="InterPro" id="IPR045054">
    <property type="entry name" value="P4HA-like"/>
</dbReference>
<evidence type="ECO:0000313" key="9">
    <source>
        <dbReference type="Proteomes" id="UP000604737"/>
    </source>
</evidence>
<evidence type="ECO:0000256" key="5">
    <source>
        <dbReference type="ARBA" id="ARBA00023002"/>
    </source>
</evidence>
<evidence type="ECO:0000259" key="7">
    <source>
        <dbReference type="PROSITE" id="PS51471"/>
    </source>
</evidence>
<accession>A0ABQ3H449</accession>
<keyword evidence="3" id="KW-0847">Vitamin C</keyword>
<dbReference type="Gene3D" id="2.60.120.620">
    <property type="entry name" value="q2cbj1_9rhob like domain"/>
    <property type="match status" value="1"/>
</dbReference>
<dbReference type="PROSITE" id="PS51471">
    <property type="entry name" value="FE2OG_OXY"/>
    <property type="match status" value="1"/>
</dbReference>
<dbReference type="PANTHER" id="PTHR10869">
    <property type="entry name" value="PROLYL 4-HYDROXYLASE ALPHA SUBUNIT"/>
    <property type="match status" value="1"/>
</dbReference>
<comment type="caution">
    <text evidence="8">The sequence shown here is derived from an EMBL/GenBank/DDBJ whole genome shotgun (WGS) entry which is preliminary data.</text>
</comment>
<dbReference type="Pfam" id="PF13640">
    <property type="entry name" value="2OG-FeII_Oxy_3"/>
    <property type="match status" value="1"/>
</dbReference>
<evidence type="ECO:0000256" key="4">
    <source>
        <dbReference type="ARBA" id="ARBA00022964"/>
    </source>
</evidence>
<dbReference type="InterPro" id="IPR006620">
    <property type="entry name" value="Pro_4_hyd_alph"/>
</dbReference>
<keyword evidence="9" id="KW-1185">Reference proteome</keyword>
<dbReference type="InterPro" id="IPR005123">
    <property type="entry name" value="Oxoglu/Fe-dep_dioxygenase_dom"/>
</dbReference>
<dbReference type="PANTHER" id="PTHR10869:SF246">
    <property type="entry name" value="TRANSMEMBRANE PROLYL 4-HYDROXYLASE"/>
    <property type="match status" value="1"/>
</dbReference>
<evidence type="ECO:0000256" key="3">
    <source>
        <dbReference type="ARBA" id="ARBA00022896"/>
    </source>
</evidence>
<evidence type="ECO:0000256" key="2">
    <source>
        <dbReference type="ARBA" id="ARBA00022723"/>
    </source>
</evidence>
<keyword evidence="5" id="KW-0560">Oxidoreductase</keyword>